<dbReference type="Gene3D" id="3.30.310.40">
    <property type="match status" value="1"/>
</dbReference>
<keyword evidence="10" id="KW-0326">Glycosidase</keyword>
<dbReference type="GO" id="GO:0034039">
    <property type="term" value="F:8-oxo-7,8-dihydroguanine DNA N-glycosylase activity"/>
    <property type="evidence" value="ECO:0007669"/>
    <property type="project" value="TreeGrafter"/>
</dbReference>
<dbReference type="GO" id="GO:0005634">
    <property type="term" value="C:nucleus"/>
    <property type="evidence" value="ECO:0007669"/>
    <property type="project" value="UniProtKB-SubCell"/>
</dbReference>
<evidence type="ECO:0000259" key="13">
    <source>
        <dbReference type="SMART" id="SM00478"/>
    </source>
</evidence>
<dbReference type="Pfam" id="PF07934">
    <property type="entry name" value="OGG_N"/>
    <property type="match status" value="1"/>
</dbReference>
<reference evidence="14" key="2">
    <citation type="submission" date="2023-06" db="EMBL/GenBank/DDBJ databases">
        <authorList>
            <consortium name="Lawrence Berkeley National Laboratory"/>
            <person name="Haridas S."/>
            <person name="Hensen N."/>
            <person name="Bonometti L."/>
            <person name="Westerberg I."/>
            <person name="Brannstrom I.O."/>
            <person name="Guillou S."/>
            <person name="Cros-Aarteil S."/>
            <person name="Calhoun S."/>
            <person name="Kuo A."/>
            <person name="Mondo S."/>
            <person name="Pangilinan J."/>
            <person name="Riley R."/>
            <person name="Labutti K."/>
            <person name="Andreopoulos B."/>
            <person name="Lipzen A."/>
            <person name="Chen C."/>
            <person name="Yanf M."/>
            <person name="Daum C."/>
            <person name="Ng V."/>
            <person name="Clum A."/>
            <person name="Steindorff A."/>
            <person name="Ohm R."/>
            <person name="Martin F."/>
            <person name="Silar P."/>
            <person name="Natvig D."/>
            <person name="Lalanne C."/>
            <person name="Gautier V."/>
            <person name="Ament-Velasquez S.L."/>
            <person name="Kruys A."/>
            <person name="Hutchinson M.I."/>
            <person name="Powell A.J."/>
            <person name="Barry K."/>
            <person name="Miller A.N."/>
            <person name="Grigoriev I.V."/>
            <person name="Debuchy R."/>
            <person name="Gladieux P."/>
            <person name="Thoren M.H."/>
            <person name="Johannesson H."/>
        </authorList>
    </citation>
    <scope>NUCLEOTIDE SEQUENCE</scope>
    <source>
        <strain evidence="14">CBS 958.72</strain>
    </source>
</reference>
<feature type="region of interest" description="Disordered" evidence="12">
    <location>
        <begin position="88"/>
        <end position="121"/>
    </location>
</feature>
<evidence type="ECO:0000256" key="5">
    <source>
        <dbReference type="ARBA" id="ARBA00022801"/>
    </source>
</evidence>
<evidence type="ECO:0000256" key="9">
    <source>
        <dbReference type="ARBA" id="ARBA00023268"/>
    </source>
</evidence>
<keyword evidence="6" id="KW-0234">DNA repair</keyword>
<evidence type="ECO:0000313" key="15">
    <source>
        <dbReference type="Proteomes" id="UP001287356"/>
    </source>
</evidence>
<keyword evidence="4" id="KW-0227">DNA damage</keyword>
<comment type="subcellular location">
    <subcellularLocation>
        <location evidence="1">Nucleus</location>
    </subcellularLocation>
</comment>
<dbReference type="EC" id="4.2.99.18" evidence="3"/>
<evidence type="ECO:0000313" key="14">
    <source>
        <dbReference type="EMBL" id="KAK3366897.1"/>
    </source>
</evidence>
<dbReference type="Gene3D" id="1.10.1670.10">
    <property type="entry name" value="Helix-hairpin-Helix base-excision DNA repair enzymes (C-terminal)"/>
    <property type="match status" value="1"/>
</dbReference>
<feature type="domain" description="HhH-GPD" evidence="13">
    <location>
        <begin position="179"/>
        <end position="374"/>
    </location>
</feature>
<dbReference type="PANTHER" id="PTHR10242">
    <property type="entry name" value="8-OXOGUANINE DNA GLYCOSYLASE"/>
    <property type="match status" value="1"/>
</dbReference>
<evidence type="ECO:0000256" key="7">
    <source>
        <dbReference type="ARBA" id="ARBA00023239"/>
    </source>
</evidence>
<dbReference type="AlphaFoldDB" id="A0AAE0N161"/>
<evidence type="ECO:0000256" key="11">
    <source>
        <dbReference type="ARBA" id="ARBA00044632"/>
    </source>
</evidence>
<evidence type="ECO:0000256" key="2">
    <source>
        <dbReference type="ARBA" id="ARBA00010679"/>
    </source>
</evidence>
<evidence type="ECO:0000256" key="8">
    <source>
        <dbReference type="ARBA" id="ARBA00023242"/>
    </source>
</evidence>
<dbReference type="InterPro" id="IPR023170">
    <property type="entry name" value="HhH_base_excis_C"/>
</dbReference>
<dbReference type="PANTHER" id="PTHR10242:SF2">
    <property type="entry name" value="N-GLYCOSYLASE_DNA LYASE"/>
    <property type="match status" value="1"/>
</dbReference>
<gene>
    <name evidence="14" type="ORF">B0T24DRAFT_371486</name>
</gene>
<dbReference type="Proteomes" id="UP001287356">
    <property type="component" value="Unassembled WGS sequence"/>
</dbReference>
<dbReference type="GO" id="GO:0006285">
    <property type="term" value="P:base-excision repair, AP site formation"/>
    <property type="evidence" value="ECO:0007669"/>
    <property type="project" value="TreeGrafter"/>
</dbReference>
<comment type="catalytic activity">
    <reaction evidence="11">
        <text>2'-deoxyribonucleotide-(2'-deoxyribose 5'-phosphate)-2'-deoxyribonucleotide-DNA = a 3'-end 2'-deoxyribonucleotide-(2,3-dehydro-2,3-deoxyribose 5'-phosphate)-DNA + a 5'-end 5'-phospho-2'-deoxyribonucleoside-DNA + H(+)</text>
        <dbReference type="Rhea" id="RHEA:66592"/>
        <dbReference type="Rhea" id="RHEA-COMP:13180"/>
        <dbReference type="Rhea" id="RHEA-COMP:16897"/>
        <dbReference type="Rhea" id="RHEA-COMP:17067"/>
        <dbReference type="ChEBI" id="CHEBI:15378"/>
        <dbReference type="ChEBI" id="CHEBI:136412"/>
        <dbReference type="ChEBI" id="CHEBI:157695"/>
        <dbReference type="ChEBI" id="CHEBI:167181"/>
        <dbReference type="EC" id="4.2.99.18"/>
    </reaction>
</comment>
<dbReference type="Pfam" id="PF00730">
    <property type="entry name" value="HhH-GPD"/>
    <property type="match status" value="1"/>
</dbReference>
<dbReference type="Gene3D" id="1.10.340.30">
    <property type="entry name" value="Hypothetical protein, domain 2"/>
    <property type="match status" value="1"/>
</dbReference>
<organism evidence="14 15">
    <name type="scientific">Lasiosphaeria ovina</name>
    <dbReference type="NCBI Taxonomy" id="92902"/>
    <lineage>
        <taxon>Eukaryota</taxon>
        <taxon>Fungi</taxon>
        <taxon>Dikarya</taxon>
        <taxon>Ascomycota</taxon>
        <taxon>Pezizomycotina</taxon>
        <taxon>Sordariomycetes</taxon>
        <taxon>Sordariomycetidae</taxon>
        <taxon>Sordariales</taxon>
        <taxon>Lasiosphaeriaceae</taxon>
        <taxon>Lasiosphaeria</taxon>
    </lineage>
</organism>
<dbReference type="GO" id="GO:0003684">
    <property type="term" value="F:damaged DNA binding"/>
    <property type="evidence" value="ECO:0007669"/>
    <property type="project" value="InterPro"/>
</dbReference>
<keyword evidence="15" id="KW-1185">Reference proteome</keyword>
<keyword evidence="7" id="KW-0456">Lyase</keyword>
<dbReference type="InterPro" id="IPR003265">
    <property type="entry name" value="HhH-GPD_domain"/>
</dbReference>
<dbReference type="EMBL" id="JAULSN010000007">
    <property type="protein sequence ID" value="KAK3366897.1"/>
    <property type="molecule type" value="Genomic_DNA"/>
</dbReference>
<keyword evidence="9" id="KW-0511">Multifunctional enzyme</keyword>
<dbReference type="SMART" id="SM00478">
    <property type="entry name" value="ENDO3c"/>
    <property type="match status" value="1"/>
</dbReference>
<reference evidence="14" key="1">
    <citation type="journal article" date="2023" name="Mol. Phylogenet. Evol.">
        <title>Genome-scale phylogeny and comparative genomics of the fungal order Sordariales.</title>
        <authorList>
            <person name="Hensen N."/>
            <person name="Bonometti L."/>
            <person name="Westerberg I."/>
            <person name="Brannstrom I.O."/>
            <person name="Guillou S."/>
            <person name="Cros-Aarteil S."/>
            <person name="Calhoun S."/>
            <person name="Haridas S."/>
            <person name="Kuo A."/>
            <person name="Mondo S."/>
            <person name="Pangilinan J."/>
            <person name="Riley R."/>
            <person name="LaButti K."/>
            <person name="Andreopoulos B."/>
            <person name="Lipzen A."/>
            <person name="Chen C."/>
            <person name="Yan M."/>
            <person name="Daum C."/>
            <person name="Ng V."/>
            <person name="Clum A."/>
            <person name="Steindorff A."/>
            <person name="Ohm R.A."/>
            <person name="Martin F."/>
            <person name="Silar P."/>
            <person name="Natvig D.O."/>
            <person name="Lalanne C."/>
            <person name="Gautier V."/>
            <person name="Ament-Velasquez S.L."/>
            <person name="Kruys A."/>
            <person name="Hutchinson M.I."/>
            <person name="Powell A.J."/>
            <person name="Barry K."/>
            <person name="Miller A.N."/>
            <person name="Grigoriev I.V."/>
            <person name="Debuchy R."/>
            <person name="Gladieux P."/>
            <person name="Hiltunen Thoren M."/>
            <person name="Johannesson H."/>
        </authorList>
    </citation>
    <scope>NUCLEOTIDE SEQUENCE</scope>
    <source>
        <strain evidence="14">CBS 958.72</strain>
    </source>
</reference>
<dbReference type="GO" id="GO:0140078">
    <property type="term" value="F:class I DNA-(apurinic or apyrimidinic site) endonuclease activity"/>
    <property type="evidence" value="ECO:0007669"/>
    <property type="project" value="UniProtKB-EC"/>
</dbReference>
<accession>A0AAE0N161</accession>
<evidence type="ECO:0000256" key="4">
    <source>
        <dbReference type="ARBA" id="ARBA00022763"/>
    </source>
</evidence>
<evidence type="ECO:0000256" key="3">
    <source>
        <dbReference type="ARBA" id="ARBA00012720"/>
    </source>
</evidence>
<dbReference type="InterPro" id="IPR012904">
    <property type="entry name" value="OGG_N"/>
</dbReference>
<sequence>MGGVQRAASEWRKLPLSLTELCIDTTLRCGQSFRWRKIDDEWHCVLQGRIISLKQDAAHLHYRAIWPSHKQKLSAAVVAPPTPLSLASTCPSPRVKEEQDEGEQAASVSAPANDSEGEGDGDDGTANLLRSYFALSHSLSGMYEQWASSDANFARRAPAFTGIRILNQDAWETLVAFICSSNNNISRISQMVHKLCLHYGPYISTVAGETFHDFPAPEALAGTRVEAHLRELGFGYRAKYIAETARIVATERPAGWLRQLRNPECPALDALGGGGVGDAKEEKNAEPTAPSYRAAHEALVELSGVGPKVSDCVCLMGLGWGEAVPVDTHVWQIAQRDYAFGKGGKSKTFSKATYDAIGDHFRKIWGPHAGWAQSVLFTANLKSFSQQASGAKAEVSSAAVKVGETTETAALAGKLAARVTKRKTVVAEVSSAVVKVEEATETTALAGKPTARVKKRKTVVAELALKLEDDDSQVAETKISTLRTSKRLRTRA</sequence>
<dbReference type="InterPro" id="IPR052054">
    <property type="entry name" value="Oxidative_DNA_repair_enzyme"/>
</dbReference>
<comment type="caution">
    <text evidence="14">The sequence shown here is derived from an EMBL/GenBank/DDBJ whole genome shotgun (WGS) entry which is preliminary data.</text>
</comment>
<dbReference type="CDD" id="cd00056">
    <property type="entry name" value="ENDO3c"/>
    <property type="match status" value="1"/>
</dbReference>
<comment type="similarity">
    <text evidence="2">Belongs to the type-1 OGG1 family.</text>
</comment>
<protein>
    <recommendedName>
        <fullName evidence="3">DNA-(apurinic or apyrimidinic site) lyase</fullName>
        <ecNumber evidence="3">4.2.99.18</ecNumber>
    </recommendedName>
</protein>
<evidence type="ECO:0000256" key="12">
    <source>
        <dbReference type="SAM" id="MobiDB-lite"/>
    </source>
</evidence>
<dbReference type="InterPro" id="IPR011257">
    <property type="entry name" value="DNA_glycosylase"/>
</dbReference>
<dbReference type="FunFam" id="1.10.1670.10:FF:000005">
    <property type="entry name" value="N-glycosylase/DNA lyase OGG1"/>
    <property type="match status" value="1"/>
</dbReference>
<dbReference type="SUPFAM" id="SSF48150">
    <property type="entry name" value="DNA-glycosylase"/>
    <property type="match status" value="1"/>
</dbReference>
<dbReference type="SUPFAM" id="SSF55945">
    <property type="entry name" value="TATA-box binding protein-like"/>
    <property type="match status" value="1"/>
</dbReference>
<evidence type="ECO:0000256" key="6">
    <source>
        <dbReference type="ARBA" id="ARBA00023204"/>
    </source>
</evidence>
<evidence type="ECO:0000256" key="1">
    <source>
        <dbReference type="ARBA" id="ARBA00004123"/>
    </source>
</evidence>
<keyword evidence="5" id="KW-0378">Hydrolase</keyword>
<proteinExistence type="inferred from homology"/>
<name>A0AAE0N161_9PEZI</name>
<evidence type="ECO:0000256" key="10">
    <source>
        <dbReference type="ARBA" id="ARBA00023295"/>
    </source>
</evidence>
<keyword evidence="8" id="KW-0539">Nucleus</keyword>
<dbReference type="GO" id="GO:0006289">
    <property type="term" value="P:nucleotide-excision repair"/>
    <property type="evidence" value="ECO:0007669"/>
    <property type="project" value="InterPro"/>
</dbReference>